<protein>
    <submittedName>
        <fullName evidence="1">ABC transporter ATP-binding protein</fullName>
    </submittedName>
</protein>
<dbReference type="EMBL" id="SRYA01000004">
    <property type="protein sequence ID" value="TGY97847.1"/>
    <property type="molecule type" value="Genomic_DNA"/>
</dbReference>
<comment type="caution">
    <text evidence="1">The sequence shown here is derived from an EMBL/GenBank/DDBJ whole genome shotgun (WGS) entry which is preliminary data.</text>
</comment>
<accession>A0AC61S0H3</accession>
<sequence>MNKRKDSYYLGKLLALLKPYKLYLAAILLCLIASSGIVFLQPLLISRLTDQGLLEMNLSATVKMTLLIFLLVVAGELISLLQSWMFVRIHNAFYFSLISRGFQKLMRLKISYFTEKSSAEIIDNMRVDTSNAALITDRFFGFAIEYLFRIASSLVGLFVISWRLTLIVMLIVPVKCAIVSLFSKKTRKWTQERLEKLSDFTGWFSENVGGIKEIKLWGLYQKRWEEFQRRQQELLNLHQKEALLESVNNSIEAALSWGVTGLLYILGGMQIIEGRLSLGGVFAFISYSGYVTNPIMALLNLRIFFSTIIPSAKRLFQIFELEEEPDAGKLKMDQAPYLFSKTVRENIDLDSRTDQEAFLKACEKSGADKFIAKLPKKEDSVIGQNGSMLSGGERKKIAVARAMAKEAPIIVLDEATAGYDGESDAQLHDFLIHQTEGKTLIVITHNREHLEGMDRVYCLENGKCLVMSG</sequence>
<proteinExistence type="predicted"/>
<dbReference type="Proteomes" id="UP000304953">
    <property type="component" value="Unassembled WGS sequence"/>
</dbReference>
<gene>
    <name evidence="1" type="ORF">E5329_03075</name>
</gene>
<keyword evidence="1" id="KW-0067">ATP-binding</keyword>
<name>A0AC61S0H3_9FIRM</name>
<evidence type="ECO:0000313" key="2">
    <source>
        <dbReference type="Proteomes" id="UP000304953"/>
    </source>
</evidence>
<keyword evidence="2" id="KW-1185">Reference proteome</keyword>
<reference evidence="1" key="1">
    <citation type="submission" date="2019-04" db="EMBL/GenBank/DDBJ databases">
        <title>Microbes associate with the intestines of laboratory mice.</title>
        <authorList>
            <person name="Navarre W."/>
            <person name="Wong E."/>
            <person name="Huang K."/>
            <person name="Tropini C."/>
            <person name="Ng K."/>
            <person name="Yu B."/>
        </authorList>
    </citation>
    <scope>NUCLEOTIDE SEQUENCE</scope>
    <source>
        <strain evidence="1">NM01_1-7b</strain>
    </source>
</reference>
<organism evidence="1 2">
    <name type="scientific">Petralouisia muris</name>
    <dbReference type="NCBI Taxonomy" id="3032872"/>
    <lineage>
        <taxon>Bacteria</taxon>
        <taxon>Bacillati</taxon>
        <taxon>Bacillota</taxon>
        <taxon>Clostridia</taxon>
        <taxon>Lachnospirales</taxon>
        <taxon>Lachnospiraceae</taxon>
        <taxon>Petralouisia</taxon>
    </lineage>
</organism>
<keyword evidence="1" id="KW-0547">Nucleotide-binding</keyword>
<evidence type="ECO:0000313" key="1">
    <source>
        <dbReference type="EMBL" id="TGY97847.1"/>
    </source>
</evidence>